<evidence type="ECO:0000256" key="6">
    <source>
        <dbReference type="ARBA" id="ARBA00023163"/>
    </source>
</evidence>
<keyword evidence="6" id="KW-0804">Transcription</keyword>
<dbReference type="SMART" id="SM00448">
    <property type="entry name" value="REC"/>
    <property type="match status" value="1"/>
</dbReference>
<proteinExistence type="predicted"/>
<dbReference type="EMBL" id="BAAAZG010000023">
    <property type="protein sequence ID" value="GAA4076811.1"/>
    <property type="molecule type" value="Genomic_DNA"/>
</dbReference>
<evidence type="ECO:0000259" key="10">
    <source>
        <dbReference type="PROSITE" id="PS51755"/>
    </source>
</evidence>
<protein>
    <submittedName>
        <fullName evidence="11">Response regulator transcription factor</fullName>
    </submittedName>
</protein>
<sequence length="235" mass="26375">MGDLRRARILVVDDDPAVRSALDHVLRFHGYDVDLAGDGIEALAALEDTRPDAVVLDVMMPGLDGFGACRMMRGRGHDVPVLMLTARTEVADRVTGLDAGADDYLCKPFALEELLARLRALIRRSRGETTGGDGEVLRFADLTMNVATREVWRGMRRLTLSPTEFTLLEILLRRPRRVLERGWLQEEVWGCDYGRNSNSLHVYIGYLRRKTEEGGEPRLIQTVRGVGYTLREGPL</sequence>
<evidence type="ECO:0000256" key="2">
    <source>
        <dbReference type="ARBA" id="ARBA00022553"/>
    </source>
</evidence>
<evidence type="ECO:0000256" key="8">
    <source>
        <dbReference type="PROSITE-ProRule" id="PRU01091"/>
    </source>
</evidence>
<evidence type="ECO:0000259" key="9">
    <source>
        <dbReference type="PROSITE" id="PS50110"/>
    </source>
</evidence>
<dbReference type="InterPro" id="IPR001867">
    <property type="entry name" value="OmpR/PhoB-type_DNA-bd"/>
</dbReference>
<dbReference type="PROSITE" id="PS50110">
    <property type="entry name" value="RESPONSE_REGULATORY"/>
    <property type="match status" value="1"/>
</dbReference>
<dbReference type="PROSITE" id="PS51755">
    <property type="entry name" value="OMPR_PHOB"/>
    <property type="match status" value="1"/>
</dbReference>
<keyword evidence="4" id="KW-0805">Transcription regulation</keyword>
<evidence type="ECO:0000256" key="1">
    <source>
        <dbReference type="ARBA" id="ARBA00004496"/>
    </source>
</evidence>
<dbReference type="InterPro" id="IPR001789">
    <property type="entry name" value="Sig_transdc_resp-reg_receiver"/>
</dbReference>
<dbReference type="Gene3D" id="6.10.250.690">
    <property type="match status" value="1"/>
</dbReference>
<dbReference type="Proteomes" id="UP001500683">
    <property type="component" value="Unassembled WGS sequence"/>
</dbReference>
<dbReference type="Gene3D" id="1.10.10.10">
    <property type="entry name" value="Winged helix-like DNA-binding domain superfamily/Winged helix DNA-binding domain"/>
    <property type="match status" value="1"/>
</dbReference>
<dbReference type="Pfam" id="PF00072">
    <property type="entry name" value="Response_reg"/>
    <property type="match status" value="1"/>
</dbReference>
<keyword evidence="5 8" id="KW-0238">DNA-binding</keyword>
<evidence type="ECO:0000256" key="4">
    <source>
        <dbReference type="ARBA" id="ARBA00023015"/>
    </source>
</evidence>
<dbReference type="InterPro" id="IPR011006">
    <property type="entry name" value="CheY-like_superfamily"/>
</dbReference>
<keyword evidence="2 7" id="KW-0597">Phosphoprotein</keyword>
<evidence type="ECO:0000256" key="5">
    <source>
        <dbReference type="ARBA" id="ARBA00023125"/>
    </source>
</evidence>
<dbReference type="PANTHER" id="PTHR48111:SF22">
    <property type="entry name" value="REGULATOR OF RPOS"/>
    <property type="match status" value="1"/>
</dbReference>
<dbReference type="Gene3D" id="3.40.50.2300">
    <property type="match status" value="1"/>
</dbReference>
<dbReference type="SUPFAM" id="SSF52172">
    <property type="entry name" value="CheY-like"/>
    <property type="match status" value="1"/>
</dbReference>
<name>A0ABP7VYG9_9ACTN</name>
<reference evidence="12" key="1">
    <citation type="journal article" date="2019" name="Int. J. Syst. Evol. Microbiol.">
        <title>The Global Catalogue of Microorganisms (GCM) 10K type strain sequencing project: providing services to taxonomists for standard genome sequencing and annotation.</title>
        <authorList>
            <consortium name="The Broad Institute Genomics Platform"/>
            <consortium name="The Broad Institute Genome Sequencing Center for Infectious Disease"/>
            <person name="Wu L."/>
            <person name="Ma J."/>
        </authorList>
    </citation>
    <scope>NUCLEOTIDE SEQUENCE [LARGE SCALE GENOMIC DNA]</scope>
    <source>
        <strain evidence="12">JCM 16702</strain>
    </source>
</reference>
<comment type="subcellular location">
    <subcellularLocation>
        <location evidence="1">Cytoplasm</location>
    </subcellularLocation>
</comment>
<feature type="domain" description="OmpR/PhoB-type" evidence="10">
    <location>
        <begin position="134"/>
        <end position="232"/>
    </location>
</feature>
<dbReference type="SUPFAM" id="SSF46894">
    <property type="entry name" value="C-terminal effector domain of the bipartite response regulators"/>
    <property type="match status" value="1"/>
</dbReference>
<dbReference type="PANTHER" id="PTHR48111">
    <property type="entry name" value="REGULATOR OF RPOS"/>
    <property type="match status" value="1"/>
</dbReference>
<feature type="domain" description="Response regulatory" evidence="9">
    <location>
        <begin position="8"/>
        <end position="122"/>
    </location>
</feature>
<evidence type="ECO:0000313" key="11">
    <source>
        <dbReference type="EMBL" id="GAA4076811.1"/>
    </source>
</evidence>
<dbReference type="SMART" id="SM00862">
    <property type="entry name" value="Trans_reg_C"/>
    <property type="match status" value="1"/>
</dbReference>
<dbReference type="CDD" id="cd17627">
    <property type="entry name" value="REC_OmpR_PrrA-like"/>
    <property type="match status" value="1"/>
</dbReference>
<organism evidence="11 12">
    <name type="scientific">Actinomadura miaoliensis</name>
    <dbReference type="NCBI Taxonomy" id="430685"/>
    <lineage>
        <taxon>Bacteria</taxon>
        <taxon>Bacillati</taxon>
        <taxon>Actinomycetota</taxon>
        <taxon>Actinomycetes</taxon>
        <taxon>Streptosporangiales</taxon>
        <taxon>Thermomonosporaceae</taxon>
        <taxon>Actinomadura</taxon>
    </lineage>
</organism>
<accession>A0ABP7VYG9</accession>
<dbReference type="RefSeq" id="WP_344948888.1">
    <property type="nucleotide sequence ID" value="NZ_BAAAZG010000023.1"/>
</dbReference>
<dbReference type="Pfam" id="PF00486">
    <property type="entry name" value="Trans_reg_C"/>
    <property type="match status" value="1"/>
</dbReference>
<evidence type="ECO:0000313" key="12">
    <source>
        <dbReference type="Proteomes" id="UP001500683"/>
    </source>
</evidence>
<evidence type="ECO:0000256" key="3">
    <source>
        <dbReference type="ARBA" id="ARBA00023012"/>
    </source>
</evidence>
<comment type="caution">
    <text evidence="11">The sequence shown here is derived from an EMBL/GenBank/DDBJ whole genome shotgun (WGS) entry which is preliminary data.</text>
</comment>
<dbReference type="InterPro" id="IPR036388">
    <property type="entry name" value="WH-like_DNA-bd_sf"/>
</dbReference>
<gene>
    <name evidence="11" type="ORF">GCM10022214_37860</name>
</gene>
<keyword evidence="3" id="KW-0902">Two-component regulatory system</keyword>
<keyword evidence="12" id="KW-1185">Reference proteome</keyword>
<feature type="DNA-binding region" description="OmpR/PhoB-type" evidence="8">
    <location>
        <begin position="134"/>
        <end position="232"/>
    </location>
</feature>
<dbReference type="CDD" id="cd00383">
    <property type="entry name" value="trans_reg_C"/>
    <property type="match status" value="1"/>
</dbReference>
<dbReference type="InterPro" id="IPR039420">
    <property type="entry name" value="WalR-like"/>
</dbReference>
<evidence type="ECO:0000256" key="7">
    <source>
        <dbReference type="PROSITE-ProRule" id="PRU00169"/>
    </source>
</evidence>
<feature type="modified residue" description="4-aspartylphosphate" evidence="7">
    <location>
        <position position="57"/>
    </location>
</feature>
<dbReference type="InterPro" id="IPR016032">
    <property type="entry name" value="Sig_transdc_resp-reg_C-effctor"/>
</dbReference>